<dbReference type="EMBL" id="JAAKZV010000070">
    <property type="protein sequence ID" value="NGN65696.1"/>
    <property type="molecule type" value="Genomic_DNA"/>
</dbReference>
<dbReference type="SUPFAM" id="SSF56112">
    <property type="entry name" value="Protein kinase-like (PK-like)"/>
    <property type="match status" value="1"/>
</dbReference>
<dbReference type="Gene3D" id="3.90.1200.10">
    <property type="match status" value="1"/>
</dbReference>
<dbReference type="CDD" id="cd05155">
    <property type="entry name" value="APH_ChoK_like_1"/>
    <property type="match status" value="1"/>
</dbReference>
<dbReference type="PANTHER" id="PTHR21310:SF42">
    <property type="entry name" value="BIFUNCTIONAL AAC_APH"/>
    <property type="match status" value="1"/>
</dbReference>
<feature type="domain" description="Aminoglycoside phosphotransferase" evidence="1">
    <location>
        <begin position="30"/>
        <end position="248"/>
    </location>
</feature>
<dbReference type="Pfam" id="PF01636">
    <property type="entry name" value="APH"/>
    <property type="match status" value="1"/>
</dbReference>
<keyword evidence="3" id="KW-1185">Reference proteome</keyword>
<dbReference type="AlphaFoldDB" id="A0A6G4U1W2"/>
<dbReference type="Proteomes" id="UP000481583">
    <property type="component" value="Unassembled WGS sequence"/>
</dbReference>
<name>A0A6G4U1W2_9ACTN</name>
<evidence type="ECO:0000313" key="2">
    <source>
        <dbReference type="EMBL" id="NGN65696.1"/>
    </source>
</evidence>
<comment type="caution">
    <text evidence="2">The sequence shown here is derived from an EMBL/GenBank/DDBJ whole genome shotgun (WGS) entry which is preliminary data.</text>
</comment>
<dbReference type="GO" id="GO:0016740">
    <property type="term" value="F:transferase activity"/>
    <property type="evidence" value="ECO:0007669"/>
    <property type="project" value="UniProtKB-KW"/>
</dbReference>
<dbReference type="Gene3D" id="3.30.200.20">
    <property type="entry name" value="Phosphorylase Kinase, domain 1"/>
    <property type="match status" value="1"/>
</dbReference>
<gene>
    <name evidence="2" type="ORF">G5C51_17535</name>
</gene>
<dbReference type="InterPro" id="IPR002575">
    <property type="entry name" value="Aminoglycoside_PTrfase"/>
</dbReference>
<protein>
    <submittedName>
        <fullName evidence="2">Aminoglycoside phosphotransferase family protein</fullName>
    </submittedName>
</protein>
<evidence type="ECO:0000259" key="1">
    <source>
        <dbReference type="Pfam" id="PF01636"/>
    </source>
</evidence>
<dbReference type="PANTHER" id="PTHR21310">
    <property type="entry name" value="AMINOGLYCOSIDE PHOSPHOTRANSFERASE-RELATED-RELATED"/>
    <property type="match status" value="1"/>
</dbReference>
<evidence type="ECO:0000313" key="3">
    <source>
        <dbReference type="Proteomes" id="UP000481583"/>
    </source>
</evidence>
<proteinExistence type="predicted"/>
<organism evidence="2 3">
    <name type="scientific">Streptomyces coryli</name>
    <dbReference type="NCBI Taxonomy" id="1128680"/>
    <lineage>
        <taxon>Bacteria</taxon>
        <taxon>Bacillati</taxon>
        <taxon>Actinomycetota</taxon>
        <taxon>Actinomycetes</taxon>
        <taxon>Kitasatosporales</taxon>
        <taxon>Streptomycetaceae</taxon>
        <taxon>Streptomyces</taxon>
    </lineage>
</organism>
<accession>A0A6G4U1W2</accession>
<dbReference type="InterPro" id="IPR051678">
    <property type="entry name" value="AGP_Transferase"/>
</dbReference>
<sequence length="283" mass="30118">MPVDIDVALVRRLLAVQFPRWAGLPVERFASQGTVNAIFRLGDDLAVRMPLQEEDVAAEARLLAGLAPVPVEIPVPLAVGEPAEGYPWAWSVQRWLPGAPIGLDSSVDREQLADDLAAFITALRRTDIAGAPRAYRGGPLAELDEGVRKAIADLEGVIDADAATAVWETALAAPSYTGPGVWAHADLQPGNLLAEDGRLSAVIDFGTAGIADTASDMTVAWSLLTGPARDRFRRALGADDATWTRSRGLALAIALPELSYYRGGRNDWMATIAEHVIGQTLAP</sequence>
<keyword evidence="2" id="KW-0808">Transferase</keyword>
<dbReference type="InterPro" id="IPR011009">
    <property type="entry name" value="Kinase-like_dom_sf"/>
</dbReference>
<reference evidence="2 3" key="1">
    <citation type="submission" date="2020-02" db="EMBL/GenBank/DDBJ databases">
        <title>Whole-genome analyses of novel actinobacteria.</title>
        <authorList>
            <person name="Sahin N."/>
        </authorList>
    </citation>
    <scope>NUCLEOTIDE SEQUENCE [LARGE SCALE GENOMIC DNA]</scope>
    <source>
        <strain evidence="2 3">A7024</strain>
    </source>
</reference>